<name>A0A6M3LKG4_9ZZZZ</name>
<reference evidence="1" key="1">
    <citation type="submission" date="2020-03" db="EMBL/GenBank/DDBJ databases">
        <title>The deep terrestrial virosphere.</title>
        <authorList>
            <person name="Holmfeldt K."/>
            <person name="Nilsson E."/>
            <person name="Simone D."/>
            <person name="Lopez-Fernandez M."/>
            <person name="Wu X."/>
            <person name="de Brujin I."/>
            <person name="Lundin D."/>
            <person name="Andersson A."/>
            <person name="Bertilsson S."/>
            <person name="Dopson M."/>
        </authorList>
    </citation>
    <scope>NUCLEOTIDE SEQUENCE</scope>
    <source>
        <strain evidence="1">MM415B05176</strain>
    </source>
</reference>
<proteinExistence type="predicted"/>
<dbReference type="EMBL" id="MT143344">
    <property type="protein sequence ID" value="QJA95796.1"/>
    <property type="molecule type" value="Genomic_DNA"/>
</dbReference>
<protein>
    <submittedName>
        <fullName evidence="1">Uncharacterized protein</fullName>
    </submittedName>
</protein>
<accession>A0A6M3LKG4</accession>
<gene>
    <name evidence="1" type="ORF">MM415B05176_0010</name>
</gene>
<sequence>MDFELVMNKAIDKLSLLTKEDFHGYRSEIWAVLAEVYREGQQTDSVDTRRCLLWSGCQLKLTEGGCLTGCVKRQ</sequence>
<dbReference type="AlphaFoldDB" id="A0A6M3LKG4"/>
<organism evidence="1">
    <name type="scientific">viral metagenome</name>
    <dbReference type="NCBI Taxonomy" id="1070528"/>
    <lineage>
        <taxon>unclassified sequences</taxon>
        <taxon>metagenomes</taxon>
        <taxon>organismal metagenomes</taxon>
    </lineage>
</organism>
<evidence type="ECO:0000313" key="1">
    <source>
        <dbReference type="EMBL" id="QJA95796.1"/>
    </source>
</evidence>